<sequence>MEIIYKPQKRLSLIPLLQLPPDLCLPHPRKYIQGMGTNVVRRLNFIYAENLVRDVNHESSGETISDEEHLFESVYSTILDAIFSEHIKEFVANQVSDPDGFGTPKFAPRLSGVAEACPGAPVKSTTTVQLVRRSSVLNCELEPVAQAPSELEEDKLLCI</sequence>
<reference evidence="1" key="2">
    <citation type="journal article" date="2024" name="Plant">
        <title>Genomic evolution and insights into agronomic trait innovations of Sesamum species.</title>
        <authorList>
            <person name="Miao H."/>
            <person name="Wang L."/>
            <person name="Qu L."/>
            <person name="Liu H."/>
            <person name="Sun Y."/>
            <person name="Le M."/>
            <person name="Wang Q."/>
            <person name="Wei S."/>
            <person name="Zheng Y."/>
            <person name="Lin W."/>
            <person name="Duan Y."/>
            <person name="Cao H."/>
            <person name="Xiong S."/>
            <person name="Wang X."/>
            <person name="Wei L."/>
            <person name="Li C."/>
            <person name="Ma Q."/>
            <person name="Ju M."/>
            <person name="Zhao R."/>
            <person name="Li G."/>
            <person name="Mu C."/>
            <person name="Tian Q."/>
            <person name="Mei H."/>
            <person name="Zhang T."/>
            <person name="Gao T."/>
            <person name="Zhang H."/>
        </authorList>
    </citation>
    <scope>NUCLEOTIDE SEQUENCE</scope>
    <source>
        <strain evidence="1">KEN1</strain>
    </source>
</reference>
<dbReference type="AlphaFoldDB" id="A0AAW2XGB0"/>
<dbReference type="EMBL" id="JACGWN010000005">
    <property type="protein sequence ID" value="KAL0450870.1"/>
    <property type="molecule type" value="Genomic_DNA"/>
</dbReference>
<dbReference type="PANTHER" id="PTHR36310">
    <property type="entry name" value="CYCLIN-DEPENDENT PROTEIN KINASE INHIBITOR SMR11"/>
    <property type="match status" value="1"/>
</dbReference>
<dbReference type="InterPro" id="IPR038971">
    <property type="entry name" value="SMR11/SMR16"/>
</dbReference>
<dbReference type="PANTHER" id="PTHR36310:SF1">
    <property type="entry name" value="CYCLIN-DEPENDENT PROTEIN KINASE INHIBITOR SMR11"/>
    <property type="match status" value="1"/>
</dbReference>
<reference evidence="1" key="1">
    <citation type="submission" date="2020-06" db="EMBL/GenBank/DDBJ databases">
        <authorList>
            <person name="Li T."/>
            <person name="Hu X."/>
            <person name="Zhang T."/>
            <person name="Song X."/>
            <person name="Zhang H."/>
            <person name="Dai N."/>
            <person name="Sheng W."/>
            <person name="Hou X."/>
            <person name="Wei L."/>
        </authorList>
    </citation>
    <scope>NUCLEOTIDE SEQUENCE</scope>
    <source>
        <strain evidence="1">KEN1</strain>
        <tissue evidence="1">Leaf</tissue>
    </source>
</reference>
<protein>
    <submittedName>
        <fullName evidence="1">Uncharacterized protein</fullName>
    </submittedName>
</protein>
<organism evidence="1">
    <name type="scientific">Sesamum latifolium</name>
    <dbReference type="NCBI Taxonomy" id="2727402"/>
    <lineage>
        <taxon>Eukaryota</taxon>
        <taxon>Viridiplantae</taxon>
        <taxon>Streptophyta</taxon>
        <taxon>Embryophyta</taxon>
        <taxon>Tracheophyta</taxon>
        <taxon>Spermatophyta</taxon>
        <taxon>Magnoliopsida</taxon>
        <taxon>eudicotyledons</taxon>
        <taxon>Gunneridae</taxon>
        <taxon>Pentapetalae</taxon>
        <taxon>asterids</taxon>
        <taxon>lamiids</taxon>
        <taxon>Lamiales</taxon>
        <taxon>Pedaliaceae</taxon>
        <taxon>Sesamum</taxon>
    </lineage>
</organism>
<accession>A0AAW2XGB0</accession>
<comment type="caution">
    <text evidence="1">The sequence shown here is derived from an EMBL/GenBank/DDBJ whole genome shotgun (WGS) entry which is preliminary data.</text>
</comment>
<gene>
    <name evidence="1" type="ORF">Slati_1643400</name>
</gene>
<evidence type="ECO:0000313" key="1">
    <source>
        <dbReference type="EMBL" id="KAL0450870.1"/>
    </source>
</evidence>
<proteinExistence type="predicted"/>
<name>A0AAW2XGB0_9LAMI</name>